<dbReference type="Proteomes" id="UP001060336">
    <property type="component" value="Chromosome"/>
</dbReference>
<feature type="signal peptide" evidence="1">
    <location>
        <begin position="1"/>
        <end position="25"/>
    </location>
</feature>
<name>A0A9J7AV86_9PROT</name>
<keyword evidence="3" id="KW-1185">Reference proteome</keyword>
<proteinExistence type="predicted"/>
<gene>
    <name evidence="2" type="ORF">NUH88_01505</name>
</gene>
<evidence type="ECO:0000313" key="2">
    <source>
        <dbReference type="EMBL" id="UUX50377.1"/>
    </source>
</evidence>
<dbReference type="RefSeq" id="WP_257769537.1">
    <property type="nucleotide sequence ID" value="NZ_CP102480.1"/>
</dbReference>
<dbReference type="EMBL" id="CP102480">
    <property type="protein sequence ID" value="UUX50377.1"/>
    <property type="molecule type" value="Genomic_DNA"/>
</dbReference>
<dbReference type="KEGG" id="naci:NUH88_01505"/>
<organism evidence="2 3">
    <name type="scientific">Nisaea acidiphila</name>
    <dbReference type="NCBI Taxonomy" id="1862145"/>
    <lineage>
        <taxon>Bacteria</taxon>
        <taxon>Pseudomonadati</taxon>
        <taxon>Pseudomonadota</taxon>
        <taxon>Alphaproteobacteria</taxon>
        <taxon>Rhodospirillales</taxon>
        <taxon>Thalassobaculaceae</taxon>
        <taxon>Nisaea</taxon>
    </lineage>
</organism>
<dbReference type="AlphaFoldDB" id="A0A9J7AV86"/>
<sequence length="80" mass="8775">MYKFRVSLAAAGLLAVVFLPNVAAAAEKLYFAVPSLNGKAQLGPSEFNFELGYLLVHRNKQNAFGNCRVVFTTENEKDGH</sequence>
<protein>
    <submittedName>
        <fullName evidence="2">Uncharacterized protein</fullName>
    </submittedName>
</protein>
<reference evidence="2" key="1">
    <citation type="submission" date="2022-08" db="EMBL/GenBank/DDBJ databases">
        <title>Nisaea acidiphila sp. nov., isolated from a marine algal debris and emended description of the genus Nisaea Urios et al. 2008.</title>
        <authorList>
            <person name="Kwon K."/>
        </authorList>
    </citation>
    <scope>NUCLEOTIDE SEQUENCE</scope>
    <source>
        <strain evidence="2">MEBiC11861</strain>
    </source>
</reference>
<evidence type="ECO:0000313" key="3">
    <source>
        <dbReference type="Proteomes" id="UP001060336"/>
    </source>
</evidence>
<feature type="chain" id="PRO_5039941539" evidence="1">
    <location>
        <begin position="26"/>
        <end position="80"/>
    </location>
</feature>
<accession>A0A9J7AV86</accession>
<evidence type="ECO:0000256" key="1">
    <source>
        <dbReference type="SAM" id="SignalP"/>
    </source>
</evidence>
<keyword evidence="1" id="KW-0732">Signal</keyword>